<organism evidence="7 8">
    <name type="scientific">Candidatus Magasanikbacteria bacterium RIFOXYC2_FULL_42_28</name>
    <dbReference type="NCBI Taxonomy" id="1798704"/>
    <lineage>
        <taxon>Bacteria</taxon>
        <taxon>Candidatus Magasanikiibacteriota</taxon>
    </lineage>
</organism>
<sequence length="208" mass="22730">MKTKLYNLVGKVVGDVELSDAIFDVKVKPTLVHAVYVAITNRARESWADTKGKGEVRGGGKKPWQQKGTGRARHGSIRSPIWKGGGVTFGPKTERNYDVKINLKEKRAATKMCFADKFRADGIFVVENFDFTEAKTRLAVELLKGLGITGKRVLFLTDGKSEVVRRVATNLPKTEIMNAVDANVVALLKAQSVIMSQAGAEAIGKILK</sequence>
<reference evidence="7 8" key="1">
    <citation type="journal article" date="2016" name="Nat. Commun.">
        <title>Thousands of microbial genomes shed light on interconnected biogeochemical processes in an aquifer system.</title>
        <authorList>
            <person name="Anantharaman K."/>
            <person name="Brown C.T."/>
            <person name="Hug L.A."/>
            <person name="Sharon I."/>
            <person name="Castelle C.J."/>
            <person name="Probst A.J."/>
            <person name="Thomas B.C."/>
            <person name="Singh A."/>
            <person name="Wilkins M.J."/>
            <person name="Karaoz U."/>
            <person name="Brodie E.L."/>
            <person name="Williams K.H."/>
            <person name="Hubbard S.S."/>
            <person name="Banfield J.F."/>
        </authorList>
    </citation>
    <scope>NUCLEOTIDE SEQUENCE [LARGE SCALE GENOMIC DNA]</scope>
</reference>
<dbReference type="NCBIfam" id="TIGR03953">
    <property type="entry name" value="rplD_bact"/>
    <property type="match status" value="1"/>
</dbReference>
<keyword evidence="3 5" id="KW-0687">Ribonucleoprotein</keyword>
<evidence type="ECO:0000313" key="7">
    <source>
        <dbReference type="EMBL" id="OGH87487.1"/>
    </source>
</evidence>
<comment type="subunit">
    <text evidence="5">Part of the 50S ribosomal subunit.</text>
</comment>
<evidence type="ECO:0000256" key="2">
    <source>
        <dbReference type="ARBA" id="ARBA00022980"/>
    </source>
</evidence>
<evidence type="ECO:0000313" key="8">
    <source>
        <dbReference type="Proteomes" id="UP000177907"/>
    </source>
</evidence>
<dbReference type="Pfam" id="PF00573">
    <property type="entry name" value="Ribosomal_L4"/>
    <property type="match status" value="1"/>
</dbReference>
<keyword evidence="2 5" id="KW-0689">Ribosomal protein</keyword>
<dbReference type="STRING" id="1798704.A3J93_03060"/>
<accession>A0A1F6NU95</accession>
<dbReference type="AlphaFoldDB" id="A0A1F6NU95"/>
<dbReference type="InterPro" id="IPR023574">
    <property type="entry name" value="Ribosomal_uL4_dom_sf"/>
</dbReference>
<dbReference type="PANTHER" id="PTHR10746:SF6">
    <property type="entry name" value="LARGE RIBOSOMAL SUBUNIT PROTEIN UL4M"/>
    <property type="match status" value="1"/>
</dbReference>
<comment type="caution">
    <text evidence="7">The sequence shown here is derived from an EMBL/GenBank/DDBJ whole genome shotgun (WGS) entry which is preliminary data.</text>
</comment>
<keyword evidence="5" id="KW-0694">RNA-binding</keyword>
<feature type="compositionally biased region" description="Basic and acidic residues" evidence="6">
    <location>
        <begin position="48"/>
        <end position="58"/>
    </location>
</feature>
<gene>
    <name evidence="5" type="primary">rplD</name>
    <name evidence="7" type="ORF">A3J93_03060</name>
</gene>
<name>A0A1F6NU95_9BACT</name>
<feature type="region of interest" description="Disordered" evidence="6">
    <location>
        <begin position="48"/>
        <end position="75"/>
    </location>
</feature>
<dbReference type="GO" id="GO:0006412">
    <property type="term" value="P:translation"/>
    <property type="evidence" value="ECO:0007669"/>
    <property type="project" value="UniProtKB-UniRule"/>
</dbReference>
<dbReference type="GO" id="GO:1990904">
    <property type="term" value="C:ribonucleoprotein complex"/>
    <property type="evidence" value="ECO:0007669"/>
    <property type="project" value="UniProtKB-KW"/>
</dbReference>
<comment type="similarity">
    <text evidence="1 5">Belongs to the universal ribosomal protein uL4 family.</text>
</comment>
<dbReference type="HAMAP" id="MF_01328_B">
    <property type="entry name" value="Ribosomal_uL4_B"/>
    <property type="match status" value="1"/>
</dbReference>
<comment type="function">
    <text evidence="5">Forms part of the polypeptide exit tunnel.</text>
</comment>
<evidence type="ECO:0000256" key="4">
    <source>
        <dbReference type="ARBA" id="ARBA00035244"/>
    </source>
</evidence>
<dbReference type="GO" id="GO:0019843">
    <property type="term" value="F:rRNA binding"/>
    <property type="evidence" value="ECO:0007669"/>
    <property type="project" value="UniProtKB-UniRule"/>
</dbReference>
<protein>
    <recommendedName>
        <fullName evidence="4 5">Large ribosomal subunit protein uL4</fullName>
    </recommendedName>
</protein>
<evidence type="ECO:0000256" key="1">
    <source>
        <dbReference type="ARBA" id="ARBA00010528"/>
    </source>
</evidence>
<dbReference type="PANTHER" id="PTHR10746">
    <property type="entry name" value="50S RIBOSOMAL PROTEIN L4"/>
    <property type="match status" value="1"/>
</dbReference>
<dbReference type="SUPFAM" id="SSF52166">
    <property type="entry name" value="Ribosomal protein L4"/>
    <property type="match status" value="1"/>
</dbReference>
<evidence type="ECO:0000256" key="6">
    <source>
        <dbReference type="SAM" id="MobiDB-lite"/>
    </source>
</evidence>
<evidence type="ECO:0000256" key="5">
    <source>
        <dbReference type="HAMAP-Rule" id="MF_01328"/>
    </source>
</evidence>
<proteinExistence type="inferred from homology"/>
<dbReference type="InterPro" id="IPR002136">
    <property type="entry name" value="Ribosomal_uL4"/>
</dbReference>
<dbReference type="InterPro" id="IPR013005">
    <property type="entry name" value="Ribosomal_uL4-like"/>
</dbReference>
<dbReference type="Gene3D" id="3.40.1370.10">
    <property type="match status" value="1"/>
</dbReference>
<dbReference type="GO" id="GO:0005840">
    <property type="term" value="C:ribosome"/>
    <property type="evidence" value="ECO:0007669"/>
    <property type="project" value="UniProtKB-KW"/>
</dbReference>
<dbReference type="GO" id="GO:0003735">
    <property type="term" value="F:structural constituent of ribosome"/>
    <property type="evidence" value="ECO:0007669"/>
    <property type="project" value="InterPro"/>
</dbReference>
<evidence type="ECO:0000256" key="3">
    <source>
        <dbReference type="ARBA" id="ARBA00023274"/>
    </source>
</evidence>
<comment type="function">
    <text evidence="5">One of the primary rRNA binding proteins, this protein initially binds near the 5'-end of the 23S rRNA. It is important during the early stages of 50S assembly. It makes multiple contacts with different domains of the 23S rRNA in the assembled 50S subunit and ribosome.</text>
</comment>
<keyword evidence="5" id="KW-0699">rRNA-binding</keyword>
<dbReference type="EMBL" id="MFQZ01000010">
    <property type="protein sequence ID" value="OGH87487.1"/>
    <property type="molecule type" value="Genomic_DNA"/>
</dbReference>
<dbReference type="Proteomes" id="UP000177907">
    <property type="component" value="Unassembled WGS sequence"/>
</dbReference>